<evidence type="ECO:0000313" key="2">
    <source>
        <dbReference type="EMBL" id="UBF23448.1"/>
    </source>
</evidence>
<feature type="region of interest" description="Disordered" evidence="1">
    <location>
        <begin position="213"/>
        <end position="356"/>
    </location>
</feature>
<keyword evidence="3" id="KW-1185">Reference proteome</keyword>
<organism evidence="2 3">
    <name type="scientific">Halorubrum tailed virus 28</name>
    <dbReference type="NCBI Taxonomy" id="2878009"/>
    <lineage>
        <taxon>Viruses</taxon>
        <taxon>Duplodnaviria</taxon>
        <taxon>Heunggongvirae</taxon>
        <taxon>Uroviricota</taxon>
        <taxon>Caudoviricetes</taxon>
        <taxon>Suolaviridae</taxon>
        <taxon>Pormufvirus</taxon>
        <taxon>Pormufvirus salinum</taxon>
        <taxon>Pormufvirus HRTV28</taxon>
    </lineage>
</organism>
<dbReference type="GO" id="GO:0006508">
    <property type="term" value="P:proteolysis"/>
    <property type="evidence" value="ECO:0007669"/>
    <property type="project" value="UniProtKB-KW"/>
</dbReference>
<feature type="compositionally biased region" description="Basic and acidic residues" evidence="1">
    <location>
        <begin position="246"/>
        <end position="259"/>
    </location>
</feature>
<gene>
    <name evidence="2" type="ORF">HRTV-28_gp10</name>
</gene>
<dbReference type="GO" id="GO:0008233">
    <property type="term" value="F:peptidase activity"/>
    <property type="evidence" value="ECO:0007669"/>
    <property type="project" value="UniProtKB-KW"/>
</dbReference>
<feature type="compositionally biased region" description="Polar residues" evidence="1">
    <location>
        <begin position="338"/>
        <end position="349"/>
    </location>
</feature>
<dbReference type="Proteomes" id="UP000827176">
    <property type="component" value="Segment"/>
</dbReference>
<proteinExistence type="predicted"/>
<evidence type="ECO:0000313" key="3">
    <source>
        <dbReference type="Proteomes" id="UP000827176"/>
    </source>
</evidence>
<feature type="compositionally biased region" description="Basic and acidic residues" evidence="1">
    <location>
        <begin position="1"/>
        <end position="13"/>
    </location>
</feature>
<reference evidence="2" key="1">
    <citation type="submission" date="2021-05" db="EMBL/GenBank/DDBJ databases">
        <title>Diversity, taxonomy and evolution of archaeal viruses of the class Caudoviricetes.</title>
        <authorList>
            <person name="Liu Y."/>
            <person name="Demina T.A."/>
            <person name="Roux S."/>
            <person name="Aiewsakun P."/>
            <person name="Kazlauskas D."/>
            <person name="Simmonds P."/>
            <person name="Prangishvili D."/>
            <person name="Oksanen H.M."/>
            <person name="Krupovic M."/>
        </authorList>
    </citation>
    <scope>NUCLEOTIDE SEQUENCE</scope>
    <source>
        <strain evidence="2">HRTV-28/28</strain>
    </source>
</reference>
<evidence type="ECO:0000256" key="1">
    <source>
        <dbReference type="SAM" id="MobiDB-lite"/>
    </source>
</evidence>
<accession>A0AAE9BZF6</accession>
<name>A0AAE9BZF6_9CAUD</name>
<protein>
    <submittedName>
        <fullName evidence="2">Prohead protease</fullName>
    </submittedName>
</protein>
<keyword evidence="2" id="KW-0645">Protease</keyword>
<feature type="compositionally biased region" description="Acidic residues" evidence="1">
    <location>
        <begin position="263"/>
        <end position="293"/>
    </location>
</feature>
<feature type="region of interest" description="Disordered" evidence="1">
    <location>
        <begin position="1"/>
        <end position="49"/>
    </location>
</feature>
<feature type="compositionally biased region" description="Basic and acidic residues" evidence="1">
    <location>
        <begin position="294"/>
        <end position="312"/>
    </location>
</feature>
<dbReference type="EMBL" id="MZ334528">
    <property type="protein sequence ID" value="UBF23448.1"/>
    <property type="molecule type" value="Genomic_DNA"/>
</dbReference>
<keyword evidence="2" id="KW-0378">Hydrolase</keyword>
<sequence length="356" mass="38053">MDAQVRDPSDADKTLSFYTKDVRVKEADDGDGESTKIEVPVSGLAEDRDGDKLADAAIDSMVAQINEGGVPMFPNHGYDSDNGVPQAYRYEDIIGGWTNAERDGDVVMAEGKLREGKESAAELEDLLRQSLPVGFSIGFGWSEGDAEERDGGGMRFEDMDLMEISPVGIQSHPDASTSDGGVKVASALAEAGVDPDSLDHKALADQILKMADDNEEDDEEQNAGGGGATQKVTGEEMDNMMNLIEGHMEALQEDLREMLEVTDGGEESEASDGGGDDDEEMDEYGEDDEEDDKAAELAKELEEVRAELEAVKTDAAGSAGRKGGIQTTEKSESEGEQTETNTETRSASVAEQAAEF</sequence>